<sequence length="671" mass="75661">MSTLVVSRHSPALFLNCFSTGMMVSRSRVLEIVRKTWRLEQPNLLISLEAGSAHPCALGTKKLLKLPQFRHWKNQAKAQREQKRGRTRRTSLSGSGQEVENDESQEAQTAAAAAKPAASEIGGAMRNAEKLLGRIGAGLRITPHVPPAEVENDESQEAQTAAAAASEESRSEEHDETDNTVNSLLFHKLITVFCAVLDSAAQTNNWIVVDRTRAHSPTAELLLELALLQSRAKPKILVITSLERFQKMAEYQEKWHPQLTSAAKQVQQMEAIIDECKQIGTIDTNKITPQSLDRLYTADDFKDWSNKKFIDEPIPSEPLPKHCPNGEQVSEKRRWMYHYTQYIFHPGTHYIITEKEEQEFPFEFMAPFGKIFAHGGSAAYSRMYQWLSRGKPSVLLFNSGGVTQAFGSLHNDVIKRHKHDSVDIMKSLQIVSSEDWTNQFGVADIMMFHELKQRAPLLMRKSIVVVDVVTDSAEEVLEAITSCFSQVAAGIPELGLGSAETDVVYEAWRQHLCLYANAKRQRHIANRLYILATVLTILTALTSALYTSVEVGRIYYPDNNLKDDVKDVTLSVFDYVLISLPLLAALLTTIMSRLQTLDKWATLHMAASEIVVEIYQFRTRVGIYDDSYTAHHNDEKLLTSEDKEDLQEPQSGQQPRMNFVTRVQKIFSTML</sequence>
<dbReference type="InterPro" id="IPR025325">
    <property type="entry name" value="DUF4231"/>
</dbReference>
<protein>
    <submittedName>
        <fullName evidence="3">Uncharacterized protein</fullName>
    </submittedName>
</protein>
<name>A0AAE0GSG5_9CHLO</name>
<comment type="caution">
    <text evidence="3">The sequence shown here is derived from an EMBL/GenBank/DDBJ whole genome shotgun (WGS) entry which is preliminary data.</text>
</comment>
<dbReference type="EMBL" id="LGRX02002705">
    <property type="protein sequence ID" value="KAK3283599.1"/>
    <property type="molecule type" value="Genomic_DNA"/>
</dbReference>
<dbReference type="Proteomes" id="UP001190700">
    <property type="component" value="Unassembled WGS sequence"/>
</dbReference>
<keyword evidence="2" id="KW-1133">Transmembrane helix</keyword>
<evidence type="ECO:0000313" key="3">
    <source>
        <dbReference type="EMBL" id="KAK3283599.1"/>
    </source>
</evidence>
<feature type="transmembrane region" description="Helical" evidence="2">
    <location>
        <begin position="528"/>
        <end position="548"/>
    </location>
</feature>
<dbReference type="AlphaFoldDB" id="A0AAE0GSG5"/>
<feature type="compositionally biased region" description="Low complexity" evidence="1">
    <location>
        <begin position="107"/>
        <end position="118"/>
    </location>
</feature>
<evidence type="ECO:0000313" key="4">
    <source>
        <dbReference type="Proteomes" id="UP001190700"/>
    </source>
</evidence>
<evidence type="ECO:0000256" key="2">
    <source>
        <dbReference type="SAM" id="Phobius"/>
    </source>
</evidence>
<keyword evidence="2" id="KW-0472">Membrane</keyword>
<feature type="transmembrane region" description="Helical" evidence="2">
    <location>
        <begin position="568"/>
        <end position="590"/>
    </location>
</feature>
<reference evidence="3 4" key="1">
    <citation type="journal article" date="2015" name="Genome Biol. Evol.">
        <title>Comparative Genomics of a Bacterivorous Green Alga Reveals Evolutionary Causalities and Consequences of Phago-Mixotrophic Mode of Nutrition.</title>
        <authorList>
            <person name="Burns J.A."/>
            <person name="Paasch A."/>
            <person name="Narechania A."/>
            <person name="Kim E."/>
        </authorList>
    </citation>
    <scope>NUCLEOTIDE SEQUENCE [LARGE SCALE GENOMIC DNA]</scope>
    <source>
        <strain evidence="3 4">PLY_AMNH</strain>
    </source>
</reference>
<accession>A0AAE0GSG5</accession>
<dbReference type="Pfam" id="PF14015">
    <property type="entry name" value="DUF4231"/>
    <property type="match status" value="1"/>
</dbReference>
<gene>
    <name evidence="3" type="ORF">CYMTET_8687</name>
</gene>
<feature type="region of interest" description="Disordered" evidence="1">
    <location>
        <begin position="144"/>
        <end position="178"/>
    </location>
</feature>
<organism evidence="3 4">
    <name type="scientific">Cymbomonas tetramitiformis</name>
    <dbReference type="NCBI Taxonomy" id="36881"/>
    <lineage>
        <taxon>Eukaryota</taxon>
        <taxon>Viridiplantae</taxon>
        <taxon>Chlorophyta</taxon>
        <taxon>Pyramimonadophyceae</taxon>
        <taxon>Pyramimonadales</taxon>
        <taxon>Pyramimonadaceae</taxon>
        <taxon>Cymbomonas</taxon>
    </lineage>
</organism>
<proteinExistence type="predicted"/>
<feature type="region of interest" description="Disordered" evidence="1">
    <location>
        <begin position="74"/>
        <end position="119"/>
    </location>
</feature>
<keyword evidence="2" id="KW-0812">Transmembrane</keyword>
<evidence type="ECO:0000256" key="1">
    <source>
        <dbReference type="SAM" id="MobiDB-lite"/>
    </source>
</evidence>
<keyword evidence="4" id="KW-1185">Reference proteome</keyword>
<feature type="compositionally biased region" description="Low complexity" evidence="1">
    <location>
        <begin position="157"/>
        <end position="166"/>
    </location>
</feature>